<evidence type="ECO:0000256" key="1">
    <source>
        <dbReference type="SAM" id="MobiDB-lite"/>
    </source>
</evidence>
<feature type="region of interest" description="Disordered" evidence="1">
    <location>
        <begin position="1"/>
        <end position="67"/>
    </location>
</feature>
<sequence>MDFNGLFGAKVEDSDENSSDGYCGHYYASDEEGDEDEGGEHCGGEEGDPIGHREDEHDNFSGGASHAVDNGKIHPVVIEDFLGREFDGEEDAYLVYKEFARMKGFGVRKGNVGRVDGVLVRRDFFCRRQGTRHPKHYDRPERVREERLESRTDCKAKLKIYYDVQRSVWKVRTIFDKHNHELAPAMFSYLLPSHRKMSNGDKAQVDSMKQFGIPTSKIMAYMAGQSGGYRML</sequence>
<accession>A0A445DHG2</accession>
<feature type="domain" description="FAR1" evidence="2">
    <location>
        <begin position="96"/>
        <end position="184"/>
    </location>
</feature>
<name>A0A445DHG2_ARAHY</name>
<dbReference type="InterPro" id="IPR004330">
    <property type="entry name" value="FAR1_DNA_bnd_dom"/>
</dbReference>
<dbReference type="STRING" id="3818.A0A445DHG2"/>
<proteinExistence type="predicted"/>
<organism evidence="3 4">
    <name type="scientific">Arachis hypogaea</name>
    <name type="common">Peanut</name>
    <dbReference type="NCBI Taxonomy" id="3818"/>
    <lineage>
        <taxon>Eukaryota</taxon>
        <taxon>Viridiplantae</taxon>
        <taxon>Streptophyta</taxon>
        <taxon>Embryophyta</taxon>
        <taxon>Tracheophyta</taxon>
        <taxon>Spermatophyta</taxon>
        <taxon>Magnoliopsida</taxon>
        <taxon>eudicotyledons</taxon>
        <taxon>Gunneridae</taxon>
        <taxon>Pentapetalae</taxon>
        <taxon>rosids</taxon>
        <taxon>fabids</taxon>
        <taxon>Fabales</taxon>
        <taxon>Fabaceae</taxon>
        <taxon>Papilionoideae</taxon>
        <taxon>50 kb inversion clade</taxon>
        <taxon>dalbergioids sensu lato</taxon>
        <taxon>Dalbergieae</taxon>
        <taxon>Pterocarpus clade</taxon>
        <taxon>Arachis</taxon>
    </lineage>
</organism>
<gene>
    <name evidence="3" type="ORF">Ahy_A04g020331</name>
</gene>
<dbReference type="AlphaFoldDB" id="A0A445DHG2"/>
<feature type="compositionally biased region" description="Acidic residues" evidence="1">
    <location>
        <begin position="29"/>
        <end position="38"/>
    </location>
</feature>
<evidence type="ECO:0000313" key="3">
    <source>
        <dbReference type="EMBL" id="RYR62621.1"/>
    </source>
</evidence>
<dbReference type="PANTHER" id="PTHR46328:SF27">
    <property type="entry name" value="OS12G0287500 PROTEIN"/>
    <property type="match status" value="1"/>
</dbReference>
<evidence type="ECO:0000313" key="4">
    <source>
        <dbReference type="Proteomes" id="UP000289738"/>
    </source>
</evidence>
<dbReference type="PANTHER" id="PTHR46328">
    <property type="entry name" value="FAR-RED IMPAIRED RESPONSIVE (FAR1) FAMILY PROTEIN-RELATED"/>
    <property type="match status" value="1"/>
</dbReference>
<comment type="caution">
    <text evidence="3">The sequence shown here is derived from an EMBL/GenBank/DDBJ whole genome shotgun (WGS) entry which is preliminary data.</text>
</comment>
<evidence type="ECO:0000259" key="2">
    <source>
        <dbReference type="Pfam" id="PF03101"/>
    </source>
</evidence>
<dbReference type="Proteomes" id="UP000289738">
    <property type="component" value="Chromosome A04"/>
</dbReference>
<keyword evidence="4" id="KW-1185">Reference proteome</keyword>
<dbReference type="EMBL" id="SDMP01000004">
    <property type="protein sequence ID" value="RYR62621.1"/>
    <property type="molecule type" value="Genomic_DNA"/>
</dbReference>
<protein>
    <recommendedName>
        <fullName evidence="2">FAR1 domain-containing protein</fullName>
    </recommendedName>
</protein>
<feature type="compositionally biased region" description="Basic and acidic residues" evidence="1">
    <location>
        <begin position="39"/>
        <end position="59"/>
    </location>
</feature>
<dbReference type="Pfam" id="PF03101">
    <property type="entry name" value="FAR1"/>
    <property type="match status" value="1"/>
</dbReference>
<reference evidence="3 4" key="1">
    <citation type="submission" date="2019-01" db="EMBL/GenBank/DDBJ databases">
        <title>Sequencing of cultivated peanut Arachis hypogaea provides insights into genome evolution and oil improvement.</title>
        <authorList>
            <person name="Chen X."/>
        </authorList>
    </citation>
    <scope>NUCLEOTIDE SEQUENCE [LARGE SCALE GENOMIC DNA]</scope>
    <source>
        <strain evidence="4">cv. Fuhuasheng</strain>
        <tissue evidence="3">Leaves</tissue>
    </source>
</reference>